<dbReference type="Pfam" id="PF00514">
    <property type="entry name" value="Arm"/>
    <property type="match status" value="1"/>
</dbReference>
<dbReference type="SUPFAM" id="SSF48371">
    <property type="entry name" value="ARM repeat"/>
    <property type="match status" value="2"/>
</dbReference>
<dbReference type="EMBL" id="JADGKB010000033">
    <property type="protein sequence ID" value="KAJ3257929.1"/>
    <property type="molecule type" value="Genomic_DNA"/>
</dbReference>
<evidence type="ECO:0000259" key="3">
    <source>
        <dbReference type="Pfam" id="PF14381"/>
    </source>
</evidence>
<feature type="domain" description="EDR1/CTR1/ARMC3-like peptidase-like" evidence="3">
    <location>
        <begin position="494"/>
        <end position="652"/>
    </location>
</feature>
<reference evidence="4" key="1">
    <citation type="submission" date="2020-05" db="EMBL/GenBank/DDBJ databases">
        <title>Phylogenomic resolution of chytrid fungi.</title>
        <authorList>
            <person name="Stajich J.E."/>
            <person name="Amses K."/>
            <person name="Simmons R."/>
            <person name="Seto K."/>
            <person name="Myers J."/>
            <person name="Bonds A."/>
            <person name="Quandt C.A."/>
            <person name="Barry K."/>
            <person name="Liu P."/>
            <person name="Grigoriev I."/>
            <person name="Longcore J.E."/>
            <person name="James T.Y."/>
        </authorList>
    </citation>
    <scope>NUCLEOTIDE SEQUENCE</scope>
    <source>
        <strain evidence="4">PLAUS21</strain>
    </source>
</reference>
<comment type="caution">
    <text evidence="4">The sequence shown here is derived from an EMBL/GenBank/DDBJ whole genome shotgun (WGS) entry which is preliminary data.</text>
</comment>
<evidence type="ECO:0000256" key="2">
    <source>
        <dbReference type="PROSITE-ProRule" id="PRU00259"/>
    </source>
</evidence>
<evidence type="ECO:0000313" key="5">
    <source>
        <dbReference type="Proteomes" id="UP001210925"/>
    </source>
</evidence>
<dbReference type="Gene3D" id="1.25.10.10">
    <property type="entry name" value="Leucine-rich Repeat Variant"/>
    <property type="match status" value="4"/>
</dbReference>
<feature type="repeat" description="ARM" evidence="2">
    <location>
        <begin position="97"/>
        <end position="140"/>
    </location>
</feature>
<dbReference type="InterPro" id="IPR016024">
    <property type="entry name" value="ARM-type_fold"/>
</dbReference>
<dbReference type="Proteomes" id="UP001210925">
    <property type="component" value="Unassembled WGS sequence"/>
</dbReference>
<sequence>MAEYTCEAVNPKITDVRTLILLLNSAEPTVLISALDGISKFAEIAAKNRTLLLNLGIIKPLIDLSRQKDKLIKKAAVVCIAAATEVADIHPDMKRRDLLEALVLVLNHEDNVEILDEAAFAIANVSKDFGNKAEIRKIGGIAALVKTLDINDPDVKKSAAMAICSLIDDFTNRSEIRYVKGLKAILDLLASEYPEVQEHAFKSLSKASEDSESVASFTDNNGMALLSKLVVNDDTLVKKQASFAIAKAAKLEKNQVFARENGVFNTLVTQLGSVDPIINASSAVAIAALAKTEANQMEFIKLGAVDLLFKHIQGEEKDPKRDALAALGSLCLNIKIRTKVRANPDNIALITKSISLECDPLTVANAVDCIATISEDSVNRTEIVKSGIIPLLVAVLESDDARVHSSVCLAIAVICQDVSLLSSTDLNVCRNAAYSLSVICQYEPNSISACSTGALEALLQLSKQAAKKSTKFAADALEKILNYRKLILTLEPTAKYWLLNHLTGTNCINDGFYDMGYAGSNLEHISNLPTLLELKSKPIDKKREALLVDCTLDTHLNSVINFLSEILPGNPAEAQIKIISLAVSKLMGGPIEQGVSQNYKFRISELKLQAASNVVLLGAVDQGTFYHRALLFKAICDKVGLKPCTLVRGEYNRAWNIVNVKHQTLSPKVVAKKERINSSKSKSVVGAQLPAQVVQPSVMDLKAIYLGTVDIEFDPFPDDEPTIVDLMHNPGKLLPLDSEDALAYKRI</sequence>
<proteinExistence type="predicted"/>
<keyword evidence="1" id="KW-0677">Repeat</keyword>
<dbReference type="PANTHER" id="PTHR46618:SF1">
    <property type="entry name" value="ARMADILLO REPEAT-CONTAINING PROTEIN 3"/>
    <property type="match status" value="1"/>
</dbReference>
<gene>
    <name evidence="4" type="primary">ARMC3</name>
    <name evidence="4" type="ORF">HK103_004220</name>
</gene>
<evidence type="ECO:0000313" key="4">
    <source>
        <dbReference type="EMBL" id="KAJ3257929.1"/>
    </source>
</evidence>
<keyword evidence="5" id="KW-1185">Reference proteome</keyword>
<name>A0AAD5Y3M8_9FUNG</name>
<dbReference type="PROSITE" id="PS50176">
    <property type="entry name" value="ARM_REPEAT"/>
    <property type="match status" value="1"/>
</dbReference>
<dbReference type="PANTHER" id="PTHR46618">
    <property type="entry name" value="ARMADILLO REPEAT-CONTAINING PROTEIN 3"/>
    <property type="match status" value="1"/>
</dbReference>
<dbReference type="AlphaFoldDB" id="A0AAD5Y3M8"/>
<organism evidence="4 5">
    <name type="scientific">Boothiomyces macroporosus</name>
    <dbReference type="NCBI Taxonomy" id="261099"/>
    <lineage>
        <taxon>Eukaryota</taxon>
        <taxon>Fungi</taxon>
        <taxon>Fungi incertae sedis</taxon>
        <taxon>Chytridiomycota</taxon>
        <taxon>Chytridiomycota incertae sedis</taxon>
        <taxon>Chytridiomycetes</taxon>
        <taxon>Rhizophydiales</taxon>
        <taxon>Terramycetaceae</taxon>
        <taxon>Boothiomyces</taxon>
    </lineage>
</organism>
<dbReference type="Pfam" id="PF14381">
    <property type="entry name" value="EDR1_CTR1_ARMC3_pept"/>
    <property type="match status" value="1"/>
</dbReference>
<dbReference type="InterPro" id="IPR055164">
    <property type="entry name" value="EDR1/CTR1/ARMC3-like_pept-like"/>
</dbReference>
<dbReference type="InterPro" id="IPR052441">
    <property type="entry name" value="Armadillo-Ser/Thr_Kinase"/>
</dbReference>
<dbReference type="InterPro" id="IPR000225">
    <property type="entry name" value="Armadillo"/>
</dbReference>
<accession>A0AAD5Y3M8</accession>
<dbReference type="InterPro" id="IPR011989">
    <property type="entry name" value="ARM-like"/>
</dbReference>
<protein>
    <submittedName>
        <fullName evidence="4">Armadillo repeat-containing protein 3</fullName>
    </submittedName>
</protein>
<evidence type="ECO:0000256" key="1">
    <source>
        <dbReference type="ARBA" id="ARBA00022737"/>
    </source>
</evidence>
<dbReference type="SMART" id="SM00185">
    <property type="entry name" value="ARM"/>
    <property type="match status" value="7"/>
</dbReference>